<dbReference type="RefSeq" id="XP_015606761.1">
    <property type="nucleotide sequence ID" value="XM_015751275.2"/>
</dbReference>
<sequence length="127" mass="14258">MPSFLVGKDYEIIEFGDNRRIENQILGLSSCATGAITDGTYKLRVQVAQMQVDNDLQEGVHIRVPGELKKDGFGSILLLTNDNRSISIIDDEIMSASDLRKGFRQILKHPITTCEDEKENFKKTKAD</sequence>
<dbReference type="AlphaFoldDB" id="A0AAJ7CBT5"/>
<dbReference type="GeneID" id="107273266"/>
<dbReference type="KEGG" id="ccin:107273266"/>
<evidence type="ECO:0000313" key="1">
    <source>
        <dbReference type="Proteomes" id="UP000694920"/>
    </source>
</evidence>
<proteinExistence type="predicted"/>
<keyword evidence="1" id="KW-1185">Reference proteome</keyword>
<protein>
    <submittedName>
        <fullName evidence="2">Uncharacterized protein LOC107273266 isoform X1</fullName>
    </submittedName>
</protein>
<organism evidence="1 2">
    <name type="scientific">Cephus cinctus</name>
    <name type="common">Wheat stem sawfly</name>
    <dbReference type="NCBI Taxonomy" id="211228"/>
    <lineage>
        <taxon>Eukaryota</taxon>
        <taxon>Metazoa</taxon>
        <taxon>Ecdysozoa</taxon>
        <taxon>Arthropoda</taxon>
        <taxon>Hexapoda</taxon>
        <taxon>Insecta</taxon>
        <taxon>Pterygota</taxon>
        <taxon>Neoptera</taxon>
        <taxon>Endopterygota</taxon>
        <taxon>Hymenoptera</taxon>
        <taxon>Cephoidea</taxon>
        <taxon>Cephidae</taxon>
        <taxon>Cephus</taxon>
    </lineage>
</organism>
<name>A0AAJ7CBT5_CEPCN</name>
<gene>
    <name evidence="2" type="primary">LOC107273266</name>
</gene>
<accession>A0AAJ7CBT5</accession>
<dbReference type="Proteomes" id="UP000694920">
    <property type="component" value="Unplaced"/>
</dbReference>
<reference evidence="2" key="1">
    <citation type="submission" date="2025-08" db="UniProtKB">
        <authorList>
            <consortium name="RefSeq"/>
        </authorList>
    </citation>
    <scope>IDENTIFICATION</scope>
</reference>
<evidence type="ECO:0000313" key="2">
    <source>
        <dbReference type="RefSeq" id="XP_015606761.1"/>
    </source>
</evidence>